<gene>
    <name evidence="4" type="ORF">SAMN05216215_102624</name>
</gene>
<feature type="transmembrane region" description="Helical" evidence="2">
    <location>
        <begin position="125"/>
        <end position="141"/>
    </location>
</feature>
<name>A0A1H3JLX7_9PSEU</name>
<evidence type="ECO:0000313" key="4">
    <source>
        <dbReference type="EMBL" id="SDY40535.1"/>
    </source>
</evidence>
<feature type="compositionally biased region" description="Basic and acidic residues" evidence="1">
    <location>
        <begin position="222"/>
        <end position="235"/>
    </location>
</feature>
<evidence type="ECO:0000259" key="3">
    <source>
        <dbReference type="Pfam" id="PF13490"/>
    </source>
</evidence>
<evidence type="ECO:0000256" key="2">
    <source>
        <dbReference type="SAM" id="Phobius"/>
    </source>
</evidence>
<feature type="transmembrane region" description="Helical" evidence="2">
    <location>
        <begin position="148"/>
        <end position="166"/>
    </location>
</feature>
<proteinExistence type="predicted"/>
<dbReference type="EMBL" id="FNOK01000026">
    <property type="protein sequence ID" value="SDY40535.1"/>
    <property type="molecule type" value="Genomic_DNA"/>
</dbReference>
<accession>A0A1H3JLX7</accession>
<feature type="transmembrane region" description="Helical" evidence="2">
    <location>
        <begin position="178"/>
        <end position="194"/>
    </location>
</feature>
<dbReference type="Pfam" id="PF13490">
    <property type="entry name" value="zf-HC2"/>
    <property type="match status" value="1"/>
</dbReference>
<feature type="compositionally biased region" description="Low complexity" evidence="1">
    <location>
        <begin position="211"/>
        <end position="220"/>
    </location>
</feature>
<keyword evidence="2" id="KW-0812">Transmembrane</keyword>
<dbReference type="AlphaFoldDB" id="A0A1H3JLX7"/>
<reference evidence="5" key="1">
    <citation type="submission" date="2016-10" db="EMBL/GenBank/DDBJ databases">
        <authorList>
            <person name="Varghese N."/>
            <person name="Submissions S."/>
        </authorList>
    </citation>
    <scope>NUCLEOTIDE SEQUENCE [LARGE SCALE GENOMIC DNA]</scope>
    <source>
        <strain evidence="5">CGMCC 4.3530</strain>
    </source>
</reference>
<keyword evidence="2" id="KW-1133">Transmembrane helix</keyword>
<sequence>MDVDCYTYREALSARLDGEPPPVPDDRLEGHLAECADCRSWQQRAAELNRALRVGPVEPTPDLAQSVLDAARRMRDPVPRRWPRVLLAAVALCQVALGIAQVLGVTHFADHGMGDVMTGHLLNESTAWNLALGLGMLWTAWRVRASTGLLPVMAAFLLVLGGFSVFDVINNAVPATRLLSHGLLVVGLVLLLVVRRDLSRWRPRPGDAQNPHPRTTTTAEPPEEHEPGPSAENHRYLGPTGYRRAG</sequence>
<dbReference type="Proteomes" id="UP000199529">
    <property type="component" value="Unassembled WGS sequence"/>
</dbReference>
<dbReference type="InterPro" id="IPR027383">
    <property type="entry name" value="Znf_put"/>
</dbReference>
<feature type="region of interest" description="Disordered" evidence="1">
    <location>
        <begin position="202"/>
        <end position="246"/>
    </location>
</feature>
<protein>
    <submittedName>
        <fullName evidence="4">Predicted anti-sigma-YlaC factor YlaD, contains Zn-finger domain</fullName>
    </submittedName>
</protein>
<keyword evidence="5" id="KW-1185">Reference proteome</keyword>
<feature type="transmembrane region" description="Helical" evidence="2">
    <location>
        <begin position="82"/>
        <end position="105"/>
    </location>
</feature>
<organism evidence="4 5">
    <name type="scientific">Saccharopolyspora shandongensis</name>
    <dbReference type="NCBI Taxonomy" id="418495"/>
    <lineage>
        <taxon>Bacteria</taxon>
        <taxon>Bacillati</taxon>
        <taxon>Actinomycetota</taxon>
        <taxon>Actinomycetes</taxon>
        <taxon>Pseudonocardiales</taxon>
        <taxon>Pseudonocardiaceae</taxon>
        <taxon>Saccharopolyspora</taxon>
    </lineage>
</organism>
<evidence type="ECO:0000313" key="5">
    <source>
        <dbReference type="Proteomes" id="UP000199529"/>
    </source>
</evidence>
<feature type="domain" description="Putative zinc-finger" evidence="3">
    <location>
        <begin position="5"/>
        <end position="39"/>
    </location>
</feature>
<evidence type="ECO:0000256" key="1">
    <source>
        <dbReference type="SAM" id="MobiDB-lite"/>
    </source>
</evidence>
<dbReference type="STRING" id="418495.SAMN05216215_102624"/>
<keyword evidence="2" id="KW-0472">Membrane</keyword>